<dbReference type="EMBL" id="JASMRN010000004">
    <property type="protein sequence ID" value="MEZ7514830.1"/>
    <property type="molecule type" value="Genomic_DNA"/>
</dbReference>
<evidence type="ECO:0000313" key="2">
    <source>
        <dbReference type="EMBL" id="MEZ7514830.1"/>
    </source>
</evidence>
<dbReference type="InterPro" id="IPR012334">
    <property type="entry name" value="Pectin_lyas_fold"/>
</dbReference>
<accession>A0ABV4KB08</accession>
<sequence length="774" mass="86053">MKRFLSTLSILTLFITSSPNAEASIMKPKKDIKVKNLAELRSAIKSSSAGDNIILANGTWKDAEIKFCGKGTKENPIVLKAETPGKVFIEGVSNLKLAGSYLEVRDLYFKNGYTPSNSVIQFKINNDSIANNCKVTQCVIEEFTQPDRDVSDHWVEFWGRHNELSNNYITGKSNFGPTVRVFLDGNEHVNNYHQIINNHFGPRPRKGGPHGETIQIGDSETSMTPSYTNVENNLFDRCNGEVEIISSKSNFNEFKKNVFFESEGSLVLRHGNYAKIDGNVFIGNDASDQMGGIRIINTGHWITNNYFYKIKGNAFRSAIAIMNGIPKSSLNRYNQVTDVVVAYNSFIDCVSPWQFSVGSNVSQKEVLPKSEIRSARPERVTFANNLIYSATKSENPIVNYDKVDGVNFKNNFINNANNSEVKPAGLITKDFAVDKIATDIYSLKQNNNDVFAGFDFENITNDFFGNERTASNNSVGAIVNPVKSNPVLIDKTRYGTNWFATEKLQATANKIMVATSDELVNQIKKAVSGDIIVLKSGTFKVSESIVIDKEITITSSNSKKKSKIEFTASKTAFEMHPKGNLILKDVVISGNKSQNAFTTLDKNMSKAYNLHIENTEITNFKNILEVSKGSFSDNVVVTNSLITNCENGFLLNKETNDGGDYNAEFVTFTNSKFDDIQGVVLDYYRGGYDESTIGGNLKLEGNIFTNCGKDQTEHILIKNRGIVFVTIANNIFKDNAVKTIAVLWGEKGQKPVNNKITNSGKIEIVQNLEMKLMY</sequence>
<dbReference type="RefSeq" id="WP_371568959.1">
    <property type="nucleotide sequence ID" value="NZ_JASMRN010000004.1"/>
</dbReference>
<evidence type="ECO:0000313" key="3">
    <source>
        <dbReference type="Proteomes" id="UP001568894"/>
    </source>
</evidence>
<keyword evidence="1" id="KW-0732">Signal</keyword>
<gene>
    <name evidence="2" type="ORF">QO192_05980</name>
</gene>
<dbReference type="InterPro" id="IPR006626">
    <property type="entry name" value="PbH1"/>
</dbReference>
<organism evidence="2 3">
    <name type="scientific">Flavobacterium frigidarium</name>
    <dbReference type="NCBI Taxonomy" id="99286"/>
    <lineage>
        <taxon>Bacteria</taxon>
        <taxon>Pseudomonadati</taxon>
        <taxon>Bacteroidota</taxon>
        <taxon>Flavobacteriia</taxon>
        <taxon>Flavobacteriales</taxon>
        <taxon>Flavobacteriaceae</taxon>
        <taxon>Flavobacterium</taxon>
    </lineage>
</organism>
<dbReference type="InterPro" id="IPR011050">
    <property type="entry name" value="Pectin_lyase_fold/virulence"/>
</dbReference>
<feature type="signal peptide" evidence="1">
    <location>
        <begin position="1"/>
        <end position="23"/>
    </location>
</feature>
<keyword evidence="3" id="KW-1185">Reference proteome</keyword>
<feature type="chain" id="PRO_5046711620" evidence="1">
    <location>
        <begin position="24"/>
        <end position="774"/>
    </location>
</feature>
<dbReference type="Pfam" id="PF14592">
    <property type="entry name" value="Chondroitinas_B"/>
    <property type="match status" value="1"/>
</dbReference>
<dbReference type="Proteomes" id="UP001568894">
    <property type="component" value="Unassembled WGS sequence"/>
</dbReference>
<dbReference type="Gene3D" id="2.160.20.10">
    <property type="entry name" value="Single-stranded right-handed beta-helix, Pectin lyase-like"/>
    <property type="match status" value="2"/>
</dbReference>
<dbReference type="CDD" id="cd14251">
    <property type="entry name" value="PL-6"/>
    <property type="match status" value="1"/>
</dbReference>
<protein>
    <submittedName>
        <fullName evidence="2">Chondroitinase-B domain-containing protein</fullName>
    </submittedName>
</protein>
<name>A0ABV4KB08_9FLAO</name>
<comment type="caution">
    <text evidence="2">The sequence shown here is derived from an EMBL/GenBank/DDBJ whole genome shotgun (WGS) entry which is preliminary data.</text>
</comment>
<evidence type="ECO:0000256" key="1">
    <source>
        <dbReference type="SAM" id="SignalP"/>
    </source>
</evidence>
<dbReference type="SMART" id="SM00710">
    <property type="entry name" value="PbH1"/>
    <property type="match status" value="7"/>
</dbReference>
<dbReference type="SUPFAM" id="SSF51126">
    <property type="entry name" value="Pectin lyase-like"/>
    <property type="match status" value="2"/>
</dbReference>
<proteinExistence type="predicted"/>
<dbReference type="InterPro" id="IPR039513">
    <property type="entry name" value="PL-6"/>
</dbReference>
<reference evidence="2 3" key="1">
    <citation type="submission" date="2023-05" db="EMBL/GenBank/DDBJ databases">
        <title>Adaptations of aquatic viruses from atmosphere-close ecosystems of the Central Arctic Ocean.</title>
        <authorList>
            <person name="Rahlff J."/>
            <person name="Holmfeldt K."/>
        </authorList>
    </citation>
    <scope>NUCLEOTIDE SEQUENCE [LARGE SCALE GENOMIC DNA]</scope>
    <source>
        <strain evidence="2 3">Arc14</strain>
    </source>
</reference>